<dbReference type="VEuPathDB" id="AmoebaDB:ACA1_374480"/>
<dbReference type="PANTHER" id="PTHR13318:SF190">
    <property type="entry name" value="PARTNER OF PAIRED, ISOFORM B"/>
    <property type="match status" value="1"/>
</dbReference>
<evidence type="ECO:0008006" key="3">
    <source>
        <dbReference type="Google" id="ProtNLM"/>
    </source>
</evidence>
<sequence>MTRLLLVDSRTLNLFVALPRSSLSLRGQGHISCAALWRSAPLWSAGLTSIDLRRTRVDDKFIARLGASEAAETIECLNLSQSQYITDAAIAHLRAFPRLRQGLPALVSLRLVGTEVTSIGCLRFIRERDGTEKLTTFTVPYRWYSTGATNDWLEVLEECWRRCPRLTRPPFPRIRCRSLLRIMDACAGAGLGHAPPELRELSLGLLTDPCAETGHGHEAATAIAACRAQLVRLDLCSFHGRDLAATPELDRAIASLGDRLLALRLAHFDAAASRWSLPSMSGRLETLTLDRIRCPFVGLTTALSGLGHHLRHLFLESCTFTTTSTTEELTSADDDDVSRDWGAMVAALGRLERLCWCASAFSPPRALRVAIAHPRLERLELGGSDPEDGPALELERLACPQLRRVVLDLERLRWVGQHTLAAALREQSPALEEIDIDDGGVMRPFARLHTLTLRRAIPVASGDDDDDAAVQVTGLAAGESLTRLSLARYGLARAGELDGLLRHFPRLTRLELDSVPLPALAFDALQQHEALSELSLSNIECEPFAMSCAGFPNLTALQLNGKFITALRLNNHPTLARVVVANSSRLVALSALGCPSLYHLHIESSGGAADGDRLALAIDCPSLLRLSLYGVRSRSVDVAPLRCPKLRHLVLDRVDHLPLSVVEQVFVECPDLATAKLTSCGVEREDVERLCQPRRSGEELQVAWGQDGEVFEWP</sequence>
<dbReference type="EMBL" id="KB008119">
    <property type="protein sequence ID" value="ELR12380.1"/>
    <property type="molecule type" value="Genomic_DNA"/>
</dbReference>
<dbReference type="SUPFAM" id="SSF52047">
    <property type="entry name" value="RNI-like"/>
    <property type="match status" value="2"/>
</dbReference>
<dbReference type="GeneID" id="14912821"/>
<evidence type="ECO:0000313" key="1">
    <source>
        <dbReference type="EMBL" id="ELR12380.1"/>
    </source>
</evidence>
<accession>L8GH03</accession>
<protein>
    <recommendedName>
        <fullName evidence="3">Leucine rich repeat domain containing protein</fullName>
    </recommendedName>
</protein>
<keyword evidence="2" id="KW-1185">Reference proteome</keyword>
<dbReference type="Gene3D" id="3.80.10.10">
    <property type="entry name" value="Ribonuclease Inhibitor"/>
    <property type="match status" value="2"/>
</dbReference>
<dbReference type="KEGG" id="acan:ACA1_374480"/>
<reference evidence="1 2" key="1">
    <citation type="journal article" date="2013" name="Genome Biol.">
        <title>Genome of Acanthamoeba castellanii highlights extensive lateral gene transfer and early evolution of tyrosine kinase signaling.</title>
        <authorList>
            <person name="Clarke M."/>
            <person name="Lohan A.J."/>
            <person name="Liu B."/>
            <person name="Lagkouvardos I."/>
            <person name="Roy S."/>
            <person name="Zafar N."/>
            <person name="Bertelli C."/>
            <person name="Schilde C."/>
            <person name="Kianianmomeni A."/>
            <person name="Burglin T.R."/>
            <person name="Frech C."/>
            <person name="Turcotte B."/>
            <person name="Kopec K.O."/>
            <person name="Synnott J.M."/>
            <person name="Choo C."/>
            <person name="Paponov I."/>
            <person name="Finkler A."/>
            <person name="Soon Heng Tan C."/>
            <person name="Hutchins A.P."/>
            <person name="Weinmeier T."/>
            <person name="Rattei T."/>
            <person name="Chu J.S."/>
            <person name="Gimenez G."/>
            <person name="Irimia M."/>
            <person name="Rigden D.J."/>
            <person name="Fitzpatrick D.A."/>
            <person name="Lorenzo-Morales J."/>
            <person name="Bateman A."/>
            <person name="Chiu C.H."/>
            <person name="Tang P."/>
            <person name="Hegemann P."/>
            <person name="Fromm H."/>
            <person name="Raoult D."/>
            <person name="Greub G."/>
            <person name="Miranda-Saavedra D."/>
            <person name="Chen N."/>
            <person name="Nash P."/>
            <person name="Ginger M.L."/>
            <person name="Horn M."/>
            <person name="Schaap P."/>
            <person name="Caler L."/>
            <person name="Loftus B."/>
        </authorList>
    </citation>
    <scope>NUCLEOTIDE SEQUENCE [LARGE SCALE GENOMIC DNA]</scope>
    <source>
        <strain evidence="1 2">Neff</strain>
    </source>
</reference>
<dbReference type="AlphaFoldDB" id="L8GH03"/>
<dbReference type="GO" id="GO:0031146">
    <property type="term" value="P:SCF-dependent proteasomal ubiquitin-dependent protein catabolic process"/>
    <property type="evidence" value="ECO:0007669"/>
    <property type="project" value="TreeGrafter"/>
</dbReference>
<proteinExistence type="predicted"/>
<dbReference type="RefSeq" id="XP_004334393.1">
    <property type="nucleotide sequence ID" value="XM_004334345.1"/>
</dbReference>
<dbReference type="Proteomes" id="UP000011083">
    <property type="component" value="Unassembled WGS sequence"/>
</dbReference>
<dbReference type="PANTHER" id="PTHR13318">
    <property type="entry name" value="PARTNER OF PAIRED, ISOFORM B-RELATED"/>
    <property type="match status" value="1"/>
</dbReference>
<organism evidence="1 2">
    <name type="scientific">Acanthamoeba castellanii (strain ATCC 30010 / Neff)</name>
    <dbReference type="NCBI Taxonomy" id="1257118"/>
    <lineage>
        <taxon>Eukaryota</taxon>
        <taxon>Amoebozoa</taxon>
        <taxon>Discosea</taxon>
        <taxon>Longamoebia</taxon>
        <taxon>Centramoebida</taxon>
        <taxon>Acanthamoebidae</taxon>
        <taxon>Acanthamoeba</taxon>
    </lineage>
</organism>
<dbReference type="GO" id="GO:0019005">
    <property type="term" value="C:SCF ubiquitin ligase complex"/>
    <property type="evidence" value="ECO:0007669"/>
    <property type="project" value="TreeGrafter"/>
</dbReference>
<name>L8GH03_ACACF</name>
<dbReference type="InterPro" id="IPR032675">
    <property type="entry name" value="LRR_dom_sf"/>
</dbReference>
<gene>
    <name evidence="1" type="ORF">ACA1_374480</name>
</gene>
<evidence type="ECO:0000313" key="2">
    <source>
        <dbReference type="Proteomes" id="UP000011083"/>
    </source>
</evidence>